<evidence type="ECO:0000313" key="2">
    <source>
        <dbReference type="Proteomes" id="UP000233248"/>
    </source>
</evidence>
<organism evidence="1 2">
    <name type="scientific">Malaciobacter halophilus</name>
    <dbReference type="NCBI Taxonomy" id="197482"/>
    <lineage>
        <taxon>Bacteria</taxon>
        <taxon>Pseudomonadati</taxon>
        <taxon>Campylobacterota</taxon>
        <taxon>Epsilonproteobacteria</taxon>
        <taxon>Campylobacterales</taxon>
        <taxon>Arcobacteraceae</taxon>
        <taxon>Malaciobacter</taxon>
    </lineage>
</organism>
<dbReference type="Proteomes" id="UP000233248">
    <property type="component" value="Unassembled WGS sequence"/>
</dbReference>
<dbReference type="KEGG" id="ahs:AHALO_1054"/>
<name>A0A2N1J4M9_9BACT</name>
<comment type="caution">
    <text evidence="1">The sequence shown here is derived from an EMBL/GenBank/DDBJ whole genome shotgun (WGS) entry which is preliminary data.</text>
</comment>
<dbReference type="EMBL" id="NXIF01000015">
    <property type="protein sequence ID" value="PKI81486.1"/>
    <property type="molecule type" value="Genomic_DNA"/>
</dbReference>
<keyword evidence="2" id="KW-1185">Reference proteome</keyword>
<dbReference type="OrthoDB" id="5347713at2"/>
<gene>
    <name evidence="1" type="ORF">CP960_04215</name>
</gene>
<sequence length="73" mass="8689">MEFIPHTQAELKNMEIKENEIYTIQYIERDYYNAEDRVELAKGKAIISENEIVFIISDAYGMDKFIKEVRVIK</sequence>
<evidence type="ECO:0000313" key="1">
    <source>
        <dbReference type="EMBL" id="PKI81486.1"/>
    </source>
</evidence>
<protein>
    <submittedName>
        <fullName evidence="1">Uncharacterized protein</fullName>
    </submittedName>
</protein>
<accession>A0A2N1J4M9</accession>
<dbReference type="RefSeq" id="WP_101184045.1">
    <property type="nucleotide sequence ID" value="NZ_CP031218.1"/>
</dbReference>
<dbReference type="AlphaFoldDB" id="A0A2N1J4M9"/>
<proteinExistence type="predicted"/>
<reference evidence="1 2" key="1">
    <citation type="submission" date="2017-09" db="EMBL/GenBank/DDBJ databases">
        <title>Genomics of the genus Arcobacter.</title>
        <authorList>
            <person name="Perez-Cataluna A."/>
            <person name="Figueras M.J."/>
            <person name="Salas-Masso N."/>
        </authorList>
    </citation>
    <scope>NUCLEOTIDE SEQUENCE [LARGE SCALE GENOMIC DNA]</scope>
    <source>
        <strain evidence="1 2">DSM 18005</strain>
    </source>
</reference>